<protein>
    <recommendedName>
        <fullName evidence="4">Lipoprotein</fullName>
    </recommendedName>
</protein>
<dbReference type="Gene3D" id="3.40.1000.10">
    <property type="entry name" value="Mog1/PsbP, alpha/beta/alpha sandwich"/>
    <property type="match status" value="1"/>
</dbReference>
<keyword evidence="1" id="KW-0732">Signal</keyword>
<accession>A0ABY5P0Z0</accession>
<dbReference type="PROSITE" id="PS51257">
    <property type="entry name" value="PROKAR_LIPOPROTEIN"/>
    <property type="match status" value="1"/>
</dbReference>
<dbReference type="RefSeq" id="WP_257700695.1">
    <property type="nucleotide sequence ID" value="NZ_CP102451.1"/>
</dbReference>
<reference evidence="2" key="1">
    <citation type="submission" date="2022-08" db="EMBL/GenBank/DDBJ databases">
        <title>Genome sequence of Vagococcus luciliae DSM 112651.</title>
        <authorList>
            <person name="Juan G."/>
            <person name="Anja P."/>
            <person name="Rolf D."/>
            <person name="Kampfer P."/>
            <person name="Vilcinskas A."/>
        </authorList>
    </citation>
    <scope>NUCLEOTIDE SEQUENCE</scope>
    <source>
        <strain evidence="2">G314FT</strain>
    </source>
</reference>
<sequence>MQKKRIGLLVLVMVFVLSACTSTKNDTTHNSSTDMTSDINKKDKLVYTLEYDHHQYQFNMLDGWRKFPNSDKSIAFLLGNKDSKSFMSAGFEEKGNKTLEDYKTDYLKKLSDANATVVIEPEKKELNGWDAYYLGVEMKDNKNRVLTYRIYLIETPDYFINLGAWTSEENPKEVTIQGLDDILSTFKEKE</sequence>
<keyword evidence="3" id="KW-1185">Reference proteome</keyword>
<evidence type="ECO:0008006" key="4">
    <source>
        <dbReference type="Google" id="ProtNLM"/>
    </source>
</evidence>
<evidence type="ECO:0000256" key="1">
    <source>
        <dbReference type="SAM" id="SignalP"/>
    </source>
</evidence>
<dbReference type="Proteomes" id="UP001058273">
    <property type="component" value="Chromosome"/>
</dbReference>
<reference evidence="2" key="2">
    <citation type="submission" date="2022-08" db="EMBL/GenBank/DDBJ databases">
        <authorList>
            <person name="Poehlein A."/>
            <person name="Guzman J."/>
            <person name="Daniel R."/>
            <person name="Vilcinskas A."/>
        </authorList>
    </citation>
    <scope>NUCLEOTIDE SEQUENCE</scope>
    <source>
        <strain evidence="2">G314FT</strain>
    </source>
</reference>
<feature type="signal peptide" evidence="1">
    <location>
        <begin position="1"/>
        <end position="19"/>
    </location>
</feature>
<dbReference type="EMBL" id="CP102451">
    <property type="protein sequence ID" value="UUV99600.1"/>
    <property type="molecule type" value="Genomic_DNA"/>
</dbReference>
<name>A0ABY5P0Z0_9ENTE</name>
<evidence type="ECO:0000313" key="2">
    <source>
        <dbReference type="EMBL" id="UUV99600.1"/>
    </source>
</evidence>
<evidence type="ECO:0000313" key="3">
    <source>
        <dbReference type="Proteomes" id="UP001058273"/>
    </source>
</evidence>
<organism evidence="2 3">
    <name type="scientific">Vagococcus luciliae</name>
    <dbReference type="NCBI Taxonomy" id="2920380"/>
    <lineage>
        <taxon>Bacteria</taxon>
        <taxon>Bacillati</taxon>
        <taxon>Bacillota</taxon>
        <taxon>Bacilli</taxon>
        <taxon>Lactobacillales</taxon>
        <taxon>Enterococcaceae</taxon>
        <taxon>Vagococcus</taxon>
    </lineage>
</organism>
<feature type="chain" id="PRO_5045897030" description="Lipoprotein" evidence="1">
    <location>
        <begin position="20"/>
        <end position="190"/>
    </location>
</feature>
<proteinExistence type="predicted"/>
<gene>
    <name evidence="2" type="ORF">G314FT_17610</name>
</gene>